<dbReference type="InterPro" id="IPR050490">
    <property type="entry name" value="Bact_solute-bd_prot1"/>
</dbReference>
<name>A0A4Q9DXP6_9BACL</name>
<evidence type="ECO:0000256" key="1">
    <source>
        <dbReference type="SAM" id="MobiDB-lite"/>
    </source>
</evidence>
<accession>A0A4Q9DXP6</accession>
<evidence type="ECO:0000313" key="3">
    <source>
        <dbReference type="EMBL" id="TBL80633.1"/>
    </source>
</evidence>
<evidence type="ECO:0000313" key="4">
    <source>
        <dbReference type="Proteomes" id="UP000293142"/>
    </source>
</evidence>
<dbReference type="PANTHER" id="PTHR43649:SF12">
    <property type="entry name" value="DIACETYLCHITOBIOSE BINDING PROTEIN DASA"/>
    <property type="match status" value="1"/>
</dbReference>
<gene>
    <name evidence="3" type="ORF">EYB31_05230</name>
</gene>
<comment type="caution">
    <text evidence="3">The sequence shown here is derived from an EMBL/GenBank/DDBJ whole genome shotgun (WGS) entry which is preliminary data.</text>
</comment>
<dbReference type="Proteomes" id="UP000293142">
    <property type="component" value="Unassembled WGS sequence"/>
</dbReference>
<feature type="region of interest" description="Disordered" evidence="1">
    <location>
        <begin position="25"/>
        <end position="58"/>
    </location>
</feature>
<dbReference type="PANTHER" id="PTHR43649">
    <property type="entry name" value="ARABINOSE-BINDING PROTEIN-RELATED"/>
    <property type="match status" value="1"/>
</dbReference>
<feature type="compositionally biased region" description="Low complexity" evidence="1">
    <location>
        <begin position="27"/>
        <end position="45"/>
    </location>
</feature>
<keyword evidence="4" id="KW-1185">Reference proteome</keyword>
<dbReference type="PROSITE" id="PS51257">
    <property type="entry name" value="PROKAR_LIPOPROTEIN"/>
    <property type="match status" value="1"/>
</dbReference>
<dbReference type="SUPFAM" id="SSF53850">
    <property type="entry name" value="Periplasmic binding protein-like II"/>
    <property type="match status" value="1"/>
</dbReference>
<dbReference type="CDD" id="cd13585">
    <property type="entry name" value="PBP2_TMBP_like"/>
    <property type="match status" value="1"/>
</dbReference>
<dbReference type="OrthoDB" id="9795467at2"/>
<protein>
    <submittedName>
        <fullName evidence="3">Sugar ABC transporter substrate-binding protein</fullName>
    </submittedName>
</protein>
<dbReference type="AlphaFoldDB" id="A0A4Q9DXP6"/>
<feature type="chain" id="PRO_5039289956" evidence="2">
    <location>
        <begin position="25"/>
        <end position="445"/>
    </location>
</feature>
<dbReference type="EMBL" id="SIRE01000004">
    <property type="protein sequence ID" value="TBL80633.1"/>
    <property type="molecule type" value="Genomic_DNA"/>
</dbReference>
<reference evidence="3 4" key="1">
    <citation type="submission" date="2019-02" db="EMBL/GenBank/DDBJ databases">
        <title>Paenibacillus sp. nov., isolated from surface-sterilized tissue of Thalictrum simplex L.</title>
        <authorList>
            <person name="Tuo L."/>
        </authorList>
    </citation>
    <scope>NUCLEOTIDE SEQUENCE [LARGE SCALE GENOMIC DNA]</scope>
    <source>
        <strain evidence="3 4">N2SHLJ1</strain>
    </source>
</reference>
<dbReference type="InterPro" id="IPR006059">
    <property type="entry name" value="SBP"/>
</dbReference>
<keyword evidence="2" id="KW-0732">Signal</keyword>
<dbReference type="RefSeq" id="WP_131012234.1">
    <property type="nucleotide sequence ID" value="NZ_SIRE01000004.1"/>
</dbReference>
<proteinExistence type="predicted"/>
<feature type="signal peptide" evidence="2">
    <location>
        <begin position="1"/>
        <end position="24"/>
    </location>
</feature>
<dbReference type="Gene3D" id="3.40.190.10">
    <property type="entry name" value="Periplasmic binding protein-like II"/>
    <property type="match status" value="2"/>
</dbReference>
<feature type="compositionally biased region" description="Basic and acidic residues" evidence="1">
    <location>
        <begin position="46"/>
        <end position="58"/>
    </location>
</feature>
<dbReference type="Pfam" id="PF01547">
    <property type="entry name" value="SBP_bac_1"/>
    <property type="match status" value="1"/>
</dbReference>
<sequence>MKKTKQMIVGSLSALLLLSGCAGGGDSKPAASGANGGAAAPSAAKEAPKEAAKPAEAPKSDVTLTISRWAGPHADDQAELLKEFEKETGIKVKMDAIDFGQLKPKQTLNMSGKTGQYDLIWAQESWIGEYVKSGFLTPLDDLVKEAGSKYDAADLNPSAIKAFTVDNKLYGLPNFEQMPLLVYNKEMLQAEGLQPPQTWDDTLKVAKQFFDKGTGIGIPGKQGSASVSIFTILKRTNGSDYFNASGKLDLATPANIETMQFWKTLASYSMKGSTTWWWDEVTKALQFGQIPLGITQSGLFSQLEDPTKSKVAGKLGYAPLPYKKSPAGLINVWSWCLPQDSKHPKEAFQLAAWLTSKETEKKMSLKNASHISLRQSLFNDQELVSKAPWLPAVGAALKDGITSPLQPNAPKLVEALGNGMSSIITSGADPKEILERVQQDLASQF</sequence>
<organism evidence="3 4">
    <name type="scientific">Paenibacillus thalictri</name>
    <dbReference type="NCBI Taxonomy" id="2527873"/>
    <lineage>
        <taxon>Bacteria</taxon>
        <taxon>Bacillati</taxon>
        <taxon>Bacillota</taxon>
        <taxon>Bacilli</taxon>
        <taxon>Bacillales</taxon>
        <taxon>Paenibacillaceae</taxon>
        <taxon>Paenibacillus</taxon>
    </lineage>
</organism>
<evidence type="ECO:0000256" key="2">
    <source>
        <dbReference type="SAM" id="SignalP"/>
    </source>
</evidence>